<evidence type="ECO:0000313" key="3">
    <source>
        <dbReference type="EMBL" id="JAS26578.1"/>
    </source>
</evidence>
<evidence type="ECO:0000313" key="2">
    <source>
        <dbReference type="EMBL" id="JAS10706.1"/>
    </source>
</evidence>
<evidence type="ECO:0000256" key="1">
    <source>
        <dbReference type="SAM" id="MobiDB-lite"/>
    </source>
</evidence>
<dbReference type="EMBL" id="GEDC01010720">
    <property type="protein sequence ID" value="JAS26578.1"/>
    <property type="molecule type" value="Transcribed_RNA"/>
</dbReference>
<organism evidence="3">
    <name type="scientific">Clastoptera arizonana</name>
    <name type="common">Arizona spittle bug</name>
    <dbReference type="NCBI Taxonomy" id="38151"/>
    <lineage>
        <taxon>Eukaryota</taxon>
        <taxon>Metazoa</taxon>
        <taxon>Ecdysozoa</taxon>
        <taxon>Arthropoda</taxon>
        <taxon>Hexapoda</taxon>
        <taxon>Insecta</taxon>
        <taxon>Pterygota</taxon>
        <taxon>Neoptera</taxon>
        <taxon>Paraneoptera</taxon>
        <taxon>Hemiptera</taxon>
        <taxon>Auchenorrhyncha</taxon>
        <taxon>Cercopoidea</taxon>
        <taxon>Clastopteridae</taxon>
        <taxon>Clastoptera</taxon>
    </lineage>
</organism>
<gene>
    <name evidence="3" type="ORF">g.31363</name>
    <name evidence="2" type="ORF">g.31380</name>
</gene>
<proteinExistence type="predicted"/>
<feature type="region of interest" description="Disordered" evidence="1">
    <location>
        <begin position="1"/>
        <end position="53"/>
    </location>
</feature>
<protein>
    <submittedName>
        <fullName evidence="3">Uncharacterized protein</fullName>
    </submittedName>
</protein>
<sequence>MAKLMKDIVEEEESETESDSDSDESGSEEESDEDRPDDDADIEEKKEYLTGQAKSYENRLASMKKGNYLLKANIDRAQDDINRQREMSLSLQEDLNSVLAELG</sequence>
<name>A0A1B6DLQ5_9HEMI</name>
<feature type="compositionally biased region" description="Acidic residues" evidence="1">
    <location>
        <begin position="9"/>
        <end position="42"/>
    </location>
</feature>
<accession>A0A1B6DLQ5</accession>
<dbReference type="SUPFAM" id="SSF57997">
    <property type="entry name" value="Tropomyosin"/>
    <property type="match status" value="1"/>
</dbReference>
<dbReference type="AlphaFoldDB" id="A0A1B6DLQ5"/>
<dbReference type="EMBL" id="GEDC01026592">
    <property type="protein sequence ID" value="JAS10706.1"/>
    <property type="molecule type" value="Transcribed_RNA"/>
</dbReference>
<reference evidence="3" key="1">
    <citation type="submission" date="2015-12" db="EMBL/GenBank/DDBJ databases">
        <title>De novo transcriptome assembly of four potential Pierce s Disease insect vectors from Arizona vineyards.</title>
        <authorList>
            <person name="Tassone E.E."/>
        </authorList>
    </citation>
    <scope>NUCLEOTIDE SEQUENCE</scope>
</reference>